<proteinExistence type="predicted"/>
<accession>A0A510WFR3</accession>
<dbReference type="EMBL" id="BJUG01000014">
    <property type="protein sequence ID" value="GEK37976.1"/>
    <property type="molecule type" value="Genomic_DNA"/>
</dbReference>
<dbReference type="RefSeq" id="WP_261768393.1">
    <property type="nucleotide sequence ID" value="NZ_BJUG01000014.1"/>
</dbReference>
<comment type="caution">
    <text evidence="1">The sequence shown here is derived from an EMBL/GenBank/DDBJ whole genome shotgun (WGS) entry which is preliminary data.</text>
</comment>
<sequence>MQQNRFTHYIKEIDFKEDQMHHHPIIKMYVEKQKKKMQEAIRELYEDNFWEVIPIVLGIDSKLVLLRELLVIVDDFDFDDEQVLKIVENDYRYYNKELCGYSINDSTNKSLIFKID</sequence>
<protein>
    <submittedName>
        <fullName evidence="1">Uncharacterized protein</fullName>
    </submittedName>
</protein>
<dbReference type="AlphaFoldDB" id="A0A510WFR3"/>
<dbReference type="InterPro" id="IPR054275">
    <property type="entry name" value="DUF7006"/>
</dbReference>
<dbReference type="Pfam" id="PF22652">
    <property type="entry name" value="DUF7006"/>
    <property type="match status" value="1"/>
</dbReference>
<organism evidence="1 2">
    <name type="scientific">Enterococcus thailandicus</name>
    <dbReference type="NCBI Taxonomy" id="417368"/>
    <lineage>
        <taxon>Bacteria</taxon>
        <taxon>Bacillati</taxon>
        <taxon>Bacillota</taxon>
        <taxon>Bacilli</taxon>
        <taxon>Lactobacillales</taxon>
        <taxon>Enterococcaceae</taxon>
        <taxon>Enterococcus</taxon>
    </lineage>
</organism>
<gene>
    <name evidence="1" type="ORF">ETH01_22630</name>
</gene>
<evidence type="ECO:0000313" key="1">
    <source>
        <dbReference type="EMBL" id="GEK37976.1"/>
    </source>
</evidence>
<dbReference type="Proteomes" id="UP000321361">
    <property type="component" value="Unassembled WGS sequence"/>
</dbReference>
<name>A0A510WFR3_ENTTH</name>
<evidence type="ECO:0000313" key="2">
    <source>
        <dbReference type="Proteomes" id="UP000321361"/>
    </source>
</evidence>
<reference evidence="1 2" key="1">
    <citation type="submission" date="2019-07" db="EMBL/GenBank/DDBJ databases">
        <title>Whole genome shotgun sequence of Enterococcus thailandicus NBRC 101867.</title>
        <authorList>
            <person name="Hosoyama A."/>
            <person name="Uohara A."/>
            <person name="Ohji S."/>
            <person name="Ichikawa N."/>
        </authorList>
    </citation>
    <scope>NUCLEOTIDE SEQUENCE [LARGE SCALE GENOMIC DNA]</scope>
    <source>
        <strain evidence="1 2">NBRC 101867</strain>
    </source>
</reference>